<dbReference type="NCBIfam" id="NF003458">
    <property type="entry name" value="PRK05070.1"/>
    <property type="match status" value="1"/>
</dbReference>
<dbReference type="AlphaFoldDB" id="K2JT17"/>
<comment type="function">
    <text evidence="7">Sequence-specific endonuclease that cleaves unmethylated GATC sequences. It is involved in DNA mismatch repair.</text>
</comment>
<evidence type="ECO:0000256" key="5">
    <source>
        <dbReference type="ARBA" id="ARBA00022801"/>
    </source>
</evidence>
<dbReference type="CDD" id="cd00583">
    <property type="entry name" value="MutH-like"/>
    <property type="match status" value="1"/>
</dbReference>
<dbReference type="Gene3D" id="3.40.600.10">
    <property type="entry name" value="DNA mismatch repair MutH/Restriction endonuclease, type II"/>
    <property type="match status" value="1"/>
</dbReference>
<dbReference type="GO" id="GO:0005737">
    <property type="term" value="C:cytoplasm"/>
    <property type="evidence" value="ECO:0007669"/>
    <property type="project" value="UniProtKB-SubCell"/>
</dbReference>
<dbReference type="InterPro" id="IPR037057">
    <property type="entry name" value="DNA_rep_MutH/T2_RE_sf"/>
</dbReference>
<keyword evidence="3 7" id="KW-0255">Endonuclease</keyword>
<evidence type="ECO:0000256" key="4">
    <source>
        <dbReference type="ARBA" id="ARBA00022763"/>
    </source>
</evidence>
<accession>K2JT17</accession>
<dbReference type="GO" id="GO:0016787">
    <property type="term" value="F:hydrolase activity"/>
    <property type="evidence" value="ECO:0007669"/>
    <property type="project" value="UniProtKB-KW"/>
</dbReference>
<comment type="subcellular location">
    <subcellularLocation>
        <location evidence="7">Cytoplasm</location>
    </subcellularLocation>
</comment>
<keyword evidence="4 7" id="KW-0227">DNA damage</keyword>
<gene>
    <name evidence="7" type="primary">mutH</name>
    <name evidence="9" type="ORF">B3C1_17322</name>
</gene>
<dbReference type="HAMAP" id="MF_00759">
    <property type="entry name" value="MutH"/>
    <property type="match status" value="1"/>
</dbReference>
<sequence>MNRPQIHSQPPADLDSLMQRAHSLAGYRLADLGPIAGIGVPKDLKREKGWMGMLLEMLLGAEAGSKPEPDFPSLGVELKTLPVDRHGKPLESTFVAVAPLEGWQGVQWHNSHVRHKLSCVLWIPILAERGLPPAERVVATPFLWRPSLEQEQALRQDWEELVELLALGRFHEITAYKGQFLQLRPKAAHGAVKVLALDQDGNQVSVQPKGFYLRSLFTRQLLADAFNLA</sequence>
<proteinExistence type="inferred from homology"/>
<dbReference type="EMBL" id="AMRI01000032">
    <property type="protein sequence ID" value="EKE68290.1"/>
    <property type="molecule type" value="Genomic_DNA"/>
</dbReference>
<dbReference type="eggNOG" id="COG3066">
    <property type="taxonomic scope" value="Bacteria"/>
</dbReference>
<dbReference type="InterPro" id="IPR011337">
    <property type="entry name" value="DNA_rep_MutH/RE_typeII_Sau3AI"/>
</dbReference>
<feature type="domain" description="DNA mismatch repair MutH/Type II restriction enzyme Sau3AI" evidence="8">
    <location>
        <begin position="59"/>
        <end position="157"/>
    </location>
</feature>
<dbReference type="SMART" id="SM00927">
    <property type="entry name" value="MutH"/>
    <property type="match status" value="1"/>
</dbReference>
<keyword evidence="6 7" id="KW-0234">DNA repair</keyword>
<dbReference type="PATRIC" id="fig|745411.4.peg.3410"/>
<evidence type="ECO:0000313" key="10">
    <source>
        <dbReference type="Proteomes" id="UP000006755"/>
    </source>
</evidence>
<keyword evidence="10" id="KW-1185">Reference proteome</keyword>
<dbReference type="GO" id="GO:0006304">
    <property type="term" value="P:DNA modification"/>
    <property type="evidence" value="ECO:0007669"/>
    <property type="project" value="InterPro"/>
</dbReference>
<evidence type="ECO:0000256" key="1">
    <source>
        <dbReference type="ARBA" id="ARBA00022490"/>
    </source>
</evidence>
<dbReference type="OrthoDB" id="5634909at2"/>
<keyword evidence="1 7" id="KW-0963">Cytoplasm</keyword>
<protein>
    <recommendedName>
        <fullName evidence="7">DNA mismatch repair protein MutH</fullName>
    </recommendedName>
    <alternativeName>
        <fullName evidence="7">Methyl-directed mismatch repair protein</fullName>
    </alternativeName>
</protein>
<dbReference type="GO" id="GO:0003677">
    <property type="term" value="F:DNA binding"/>
    <property type="evidence" value="ECO:0007669"/>
    <property type="project" value="InterPro"/>
</dbReference>
<evidence type="ECO:0000256" key="2">
    <source>
        <dbReference type="ARBA" id="ARBA00022722"/>
    </source>
</evidence>
<name>K2JT17_9GAMM</name>
<dbReference type="SUPFAM" id="SSF52980">
    <property type="entry name" value="Restriction endonuclease-like"/>
    <property type="match status" value="1"/>
</dbReference>
<evidence type="ECO:0000256" key="3">
    <source>
        <dbReference type="ARBA" id="ARBA00022759"/>
    </source>
</evidence>
<dbReference type="InterPro" id="IPR011335">
    <property type="entry name" value="Restrct_endonuc-II-like"/>
</dbReference>
<dbReference type="NCBIfam" id="TIGR02248">
    <property type="entry name" value="mutH_TIGR"/>
    <property type="match status" value="1"/>
</dbReference>
<dbReference type="Proteomes" id="UP000006755">
    <property type="component" value="Unassembled WGS sequence"/>
</dbReference>
<dbReference type="GO" id="GO:0004519">
    <property type="term" value="F:endonuclease activity"/>
    <property type="evidence" value="ECO:0007669"/>
    <property type="project" value="UniProtKB-UniRule"/>
</dbReference>
<evidence type="ECO:0000313" key="9">
    <source>
        <dbReference type="EMBL" id="EKE68290.1"/>
    </source>
</evidence>
<keyword evidence="5 7" id="KW-0378">Hydrolase</keyword>
<dbReference type="InterPro" id="IPR004230">
    <property type="entry name" value="DNA_mismatch_repair_MutH"/>
</dbReference>
<evidence type="ECO:0000259" key="8">
    <source>
        <dbReference type="SMART" id="SM00927"/>
    </source>
</evidence>
<evidence type="ECO:0000256" key="7">
    <source>
        <dbReference type="HAMAP-Rule" id="MF_00759"/>
    </source>
</evidence>
<organism evidence="9 10">
    <name type="scientific">Gallaecimonas xiamenensis 3-C-1</name>
    <dbReference type="NCBI Taxonomy" id="745411"/>
    <lineage>
        <taxon>Bacteria</taxon>
        <taxon>Pseudomonadati</taxon>
        <taxon>Pseudomonadota</taxon>
        <taxon>Gammaproteobacteria</taxon>
        <taxon>Enterobacterales</taxon>
        <taxon>Gallaecimonadaceae</taxon>
        <taxon>Gallaecimonas</taxon>
    </lineage>
</organism>
<reference evidence="9 10" key="1">
    <citation type="journal article" date="2012" name="J. Bacteriol.">
        <title>Genome Sequence of Gallaecimonas xiamenensis Type Strain 3-C-1.</title>
        <authorList>
            <person name="Lai Q."/>
            <person name="Wang L."/>
            <person name="Wang W."/>
            <person name="Shao Z."/>
        </authorList>
    </citation>
    <scope>NUCLEOTIDE SEQUENCE [LARGE SCALE GENOMIC DNA]</scope>
    <source>
        <strain evidence="9 10">3-C-1</strain>
    </source>
</reference>
<evidence type="ECO:0000256" key="6">
    <source>
        <dbReference type="ARBA" id="ARBA00023204"/>
    </source>
</evidence>
<keyword evidence="2 7" id="KW-0540">Nuclease</keyword>
<dbReference type="STRING" id="745411.B3C1_17322"/>
<dbReference type="RefSeq" id="WP_008486421.1">
    <property type="nucleotide sequence ID" value="NZ_AMRI01000032.1"/>
</dbReference>
<comment type="caution">
    <text evidence="9">The sequence shown here is derived from an EMBL/GenBank/DDBJ whole genome shotgun (WGS) entry which is preliminary data.</text>
</comment>
<comment type="similarity">
    <text evidence="7">Belongs to the MutH family.</text>
</comment>
<dbReference type="Pfam" id="PF02976">
    <property type="entry name" value="MutH"/>
    <property type="match status" value="1"/>
</dbReference>
<dbReference type="GO" id="GO:0006298">
    <property type="term" value="P:mismatch repair"/>
    <property type="evidence" value="ECO:0007669"/>
    <property type="project" value="UniProtKB-UniRule"/>
</dbReference>